<feature type="transmembrane region" description="Helical" evidence="10">
    <location>
        <begin position="381"/>
        <end position="404"/>
    </location>
</feature>
<comment type="subcellular location">
    <subcellularLocation>
        <location evidence="1">Vacuole membrane</location>
        <topology evidence="1">Multi-pass membrane protein</topology>
    </subcellularLocation>
</comment>
<dbReference type="InterPro" id="IPR003593">
    <property type="entry name" value="AAA+_ATPase"/>
</dbReference>
<feature type="region of interest" description="Disordered" evidence="9">
    <location>
        <begin position="1"/>
        <end position="37"/>
    </location>
</feature>
<evidence type="ECO:0000256" key="2">
    <source>
        <dbReference type="ARBA" id="ARBA00022448"/>
    </source>
</evidence>
<evidence type="ECO:0000256" key="3">
    <source>
        <dbReference type="ARBA" id="ARBA00022692"/>
    </source>
</evidence>
<feature type="domain" description="ABC transporter" evidence="11">
    <location>
        <begin position="1257"/>
        <end position="1489"/>
    </location>
</feature>
<feature type="transmembrane region" description="Helical" evidence="10">
    <location>
        <begin position="1015"/>
        <end position="1046"/>
    </location>
</feature>
<dbReference type="GeneID" id="27689371"/>
<dbReference type="Proteomes" id="UP000053201">
    <property type="component" value="Unassembled WGS sequence"/>
</dbReference>
<evidence type="ECO:0000259" key="11">
    <source>
        <dbReference type="PROSITE" id="PS50893"/>
    </source>
</evidence>
<feature type="compositionally biased region" description="Basic and acidic residues" evidence="9">
    <location>
        <begin position="487"/>
        <end position="527"/>
    </location>
</feature>
<evidence type="ECO:0000256" key="10">
    <source>
        <dbReference type="SAM" id="Phobius"/>
    </source>
</evidence>
<evidence type="ECO:0000256" key="9">
    <source>
        <dbReference type="SAM" id="MobiDB-lite"/>
    </source>
</evidence>
<feature type="transmembrane region" description="Helical" evidence="10">
    <location>
        <begin position="935"/>
        <end position="957"/>
    </location>
</feature>
<name>A0A0L0HDL8_SPIPD</name>
<dbReference type="SMART" id="SM00382">
    <property type="entry name" value="AAA"/>
    <property type="match status" value="2"/>
</dbReference>
<dbReference type="EMBL" id="KQ257459">
    <property type="protein sequence ID" value="KNC99091.1"/>
    <property type="molecule type" value="Genomic_DNA"/>
</dbReference>
<feature type="transmembrane region" description="Helical" evidence="10">
    <location>
        <begin position="298"/>
        <end position="316"/>
    </location>
</feature>
<feature type="domain" description="ABC transmembrane type-1" evidence="12">
    <location>
        <begin position="146"/>
        <end position="438"/>
    </location>
</feature>
<evidence type="ECO:0000259" key="12">
    <source>
        <dbReference type="PROSITE" id="PS50929"/>
    </source>
</evidence>
<feature type="region of interest" description="Disordered" evidence="9">
    <location>
        <begin position="487"/>
        <end position="552"/>
    </location>
</feature>
<evidence type="ECO:0000256" key="1">
    <source>
        <dbReference type="ARBA" id="ARBA00004128"/>
    </source>
</evidence>
<feature type="transmembrane region" description="Helical" evidence="10">
    <location>
        <begin position="139"/>
        <end position="159"/>
    </location>
</feature>
<feature type="transmembrane region" description="Helical" evidence="10">
    <location>
        <begin position="269"/>
        <end position="292"/>
    </location>
</feature>
<dbReference type="GO" id="GO:0140359">
    <property type="term" value="F:ABC-type transporter activity"/>
    <property type="evidence" value="ECO:0007669"/>
    <property type="project" value="InterPro"/>
</dbReference>
<dbReference type="STRING" id="645134.A0A0L0HDL8"/>
<evidence type="ECO:0000256" key="4">
    <source>
        <dbReference type="ARBA" id="ARBA00022737"/>
    </source>
</evidence>
<dbReference type="InParanoid" id="A0A0L0HDL8"/>
<proteinExistence type="predicted"/>
<evidence type="ECO:0000256" key="5">
    <source>
        <dbReference type="ARBA" id="ARBA00022741"/>
    </source>
</evidence>
<dbReference type="FunFam" id="3.40.50.300:FF:000838">
    <property type="entry name" value="ABC multidrug transporter (Eurofung)"/>
    <property type="match status" value="1"/>
</dbReference>
<dbReference type="GO" id="GO:0016887">
    <property type="term" value="F:ATP hydrolysis activity"/>
    <property type="evidence" value="ECO:0007669"/>
    <property type="project" value="InterPro"/>
</dbReference>
<keyword evidence="3 10" id="KW-0812">Transmembrane</keyword>
<dbReference type="PANTHER" id="PTHR24223:SF443">
    <property type="entry name" value="MULTIDRUG-RESISTANCE LIKE PROTEIN 1, ISOFORM I"/>
    <property type="match status" value="1"/>
</dbReference>
<reference evidence="13 14" key="1">
    <citation type="submission" date="2009-08" db="EMBL/GenBank/DDBJ databases">
        <title>The Genome Sequence of Spizellomyces punctatus strain DAOM BR117.</title>
        <authorList>
            <consortium name="The Broad Institute Genome Sequencing Platform"/>
            <person name="Russ C."/>
            <person name="Cuomo C."/>
            <person name="Shea T."/>
            <person name="Young S.K."/>
            <person name="Zeng Q."/>
            <person name="Koehrsen M."/>
            <person name="Haas B."/>
            <person name="Borodovsky M."/>
            <person name="Guigo R."/>
            <person name="Alvarado L."/>
            <person name="Berlin A."/>
            <person name="Bochicchio J."/>
            <person name="Borenstein D."/>
            <person name="Chapman S."/>
            <person name="Chen Z."/>
            <person name="Engels R."/>
            <person name="Freedman E."/>
            <person name="Gellesch M."/>
            <person name="Goldberg J."/>
            <person name="Griggs A."/>
            <person name="Gujja S."/>
            <person name="Heiman D."/>
            <person name="Hepburn T."/>
            <person name="Howarth C."/>
            <person name="Jen D."/>
            <person name="Larson L."/>
            <person name="Lewis B."/>
            <person name="Mehta T."/>
            <person name="Park D."/>
            <person name="Pearson M."/>
            <person name="Roberts A."/>
            <person name="Saif S."/>
            <person name="Shenoy N."/>
            <person name="Sisk P."/>
            <person name="Stolte C."/>
            <person name="Sykes S."/>
            <person name="Thomson T."/>
            <person name="Walk T."/>
            <person name="White J."/>
            <person name="Yandava C."/>
            <person name="Burger G."/>
            <person name="Gray M.W."/>
            <person name="Holland P.W.H."/>
            <person name="King N."/>
            <person name="Lang F.B.F."/>
            <person name="Roger A.J."/>
            <person name="Ruiz-Trillo I."/>
            <person name="Lander E."/>
            <person name="Nusbaum C."/>
        </authorList>
    </citation>
    <scope>NUCLEOTIDE SEQUENCE [LARGE SCALE GENOMIC DNA]</scope>
    <source>
        <strain evidence="13 14">DAOM BR117</strain>
    </source>
</reference>
<dbReference type="VEuPathDB" id="FungiDB:SPPG_06036"/>
<dbReference type="SUPFAM" id="SSF90123">
    <property type="entry name" value="ABC transporter transmembrane region"/>
    <property type="match status" value="2"/>
</dbReference>
<dbReference type="FunFam" id="1.20.1560.10:FF:000010">
    <property type="entry name" value="Multidrug resistance-associated ABC transporter"/>
    <property type="match status" value="1"/>
</dbReference>
<keyword evidence="7 10" id="KW-1133">Transmembrane helix</keyword>
<dbReference type="FunFam" id="3.40.50.300:FF:000997">
    <property type="entry name" value="Multidrug resistance-associated protein 1"/>
    <property type="match status" value="1"/>
</dbReference>
<keyword evidence="2" id="KW-0813">Transport</keyword>
<dbReference type="InterPro" id="IPR011527">
    <property type="entry name" value="ABC1_TM_dom"/>
</dbReference>
<dbReference type="eggNOG" id="KOG0054">
    <property type="taxonomic scope" value="Eukaryota"/>
</dbReference>
<gene>
    <name evidence="13" type="ORF">SPPG_06036</name>
</gene>
<dbReference type="CDD" id="cd18597">
    <property type="entry name" value="ABC_6TM_YOR1_D1_like"/>
    <property type="match status" value="1"/>
</dbReference>
<evidence type="ECO:0000256" key="6">
    <source>
        <dbReference type="ARBA" id="ARBA00022840"/>
    </source>
</evidence>
<feature type="region of interest" description="Disordered" evidence="9">
    <location>
        <begin position="810"/>
        <end position="829"/>
    </location>
</feature>
<dbReference type="GO" id="GO:0000329">
    <property type="term" value="C:fungal-type vacuole membrane"/>
    <property type="evidence" value="ECO:0007669"/>
    <property type="project" value="UniProtKB-ARBA"/>
</dbReference>
<evidence type="ECO:0000256" key="8">
    <source>
        <dbReference type="ARBA" id="ARBA00023136"/>
    </source>
</evidence>
<dbReference type="OrthoDB" id="6500128at2759"/>
<feature type="transmembrane region" description="Helical" evidence="10">
    <location>
        <begin position="197"/>
        <end position="218"/>
    </location>
</feature>
<evidence type="ECO:0000313" key="14">
    <source>
        <dbReference type="Proteomes" id="UP000053201"/>
    </source>
</evidence>
<dbReference type="InterPro" id="IPR017871">
    <property type="entry name" value="ABC_transporter-like_CS"/>
</dbReference>
<dbReference type="OMA" id="ACAQWFH"/>
<protein>
    <submittedName>
        <fullName evidence="13">Uncharacterized protein</fullName>
    </submittedName>
</protein>
<dbReference type="CDD" id="cd03244">
    <property type="entry name" value="ABCC_MRP_domain2"/>
    <property type="match status" value="1"/>
</dbReference>
<keyword evidence="5" id="KW-0547">Nucleotide-binding</keyword>
<keyword evidence="8 10" id="KW-0472">Membrane</keyword>
<feature type="domain" description="ABC transmembrane type-1" evidence="12">
    <location>
        <begin position="898"/>
        <end position="1172"/>
    </location>
</feature>
<dbReference type="Pfam" id="PF00005">
    <property type="entry name" value="ABC_tran"/>
    <property type="match status" value="2"/>
</dbReference>
<evidence type="ECO:0000256" key="7">
    <source>
        <dbReference type="ARBA" id="ARBA00022989"/>
    </source>
</evidence>
<dbReference type="CDD" id="cd03250">
    <property type="entry name" value="ABCC_MRP_domain1"/>
    <property type="match status" value="1"/>
</dbReference>
<evidence type="ECO:0000313" key="13">
    <source>
        <dbReference type="EMBL" id="KNC99091.1"/>
    </source>
</evidence>
<feature type="transmembrane region" description="Helical" evidence="10">
    <location>
        <begin position="882"/>
        <end position="905"/>
    </location>
</feature>
<dbReference type="RefSeq" id="XP_016607131.1">
    <property type="nucleotide sequence ID" value="XM_016754243.1"/>
</dbReference>
<dbReference type="FunFam" id="1.20.1560.10:FF:000006">
    <property type="entry name" value="ATP-binding cassette, sub-family C (CFTR/MRP), member 9"/>
    <property type="match status" value="1"/>
</dbReference>
<keyword evidence="6" id="KW-0067">ATP-binding</keyword>
<organism evidence="13 14">
    <name type="scientific">Spizellomyces punctatus (strain DAOM BR117)</name>
    <dbReference type="NCBI Taxonomy" id="645134"/>
    <lineage>
        <taxon>Eukaryota</taxon>
        <taxon>Fungi</taxon>
        <taxon>Fungi incertae sedis</taxon>
        <taxon>Chytridiomycota</taxon>
        <taxon>Chytridiomycota incertae sedis</taxon>
        <taxon>Chytridiomycetes</taxon>
        <taxon>Spizellomycetales</taxon>
        <taxon>Spizellomycetaceae</taxon>
        <taxon>Spizellomyces</taxon>
    </lineage>
</organism>
<dbReference type="PANTHER" id="PTHR24223">
    <property type="entry name" value="ATP-BINDING CASSETTE SUB-FAMILY C"/>
    <property type="match status" value="1"/>
</dbReference>
<feature type="domain" description="ABC transporter" evidence="11">
    <location>
        <begin position="554"/>
        <end position="774"/>
    </location>
</feature>
<dbReference type="CDD" id="cd18606">
    <property type="entry name" value="ABC_6TM_YOR1_D2_like"/>
    <property type="match status" value="1"/>
</dbReference>
<dbReference type="PROSITE" id="PS50893">
    <property type="entry name" value="ABC_TRANSPORTER_2"/>
    <property type="match status" value="2"/>
</dbReference>
<dbReference type="Gene3D" id="1.20.1560.10">
    <property type="entry name" value="ABC transporter type 1, transmembrane domain"/>
    <property type="match status" value="2"/>
</dbReference>
<dbReference type="GO" id="GO:0005524">
    <property type="term" value="F:ATP binding"/>
    <property type="evidence" value="ECO:0007669"/>
    <property type="project" value="UniProtKB-KW"/>
</dbReference>
<dbReference type="Pfam" id="PF00664">
    <property type="entry name" value="ABC_membrane"/>
    <property type="match status" value="2"/>
</dbReference>
<dbReference type="PROSITE" id="PS50929">
    <property type="entry name" value="ABC_TM1F"/>
    <property type="match status" value="2"/>
</dbReference>
<dbReference type="PROSITE" id="PS00211">
    <property type="entry name" value="ABC_TRANSPORTER_1"/>
    <property type="match status" value="2"/>
</dbReference>
<keyword evidence="14" id="KW-1185">Reference proteome</keyword>
<keyword evidence="4" id="KW-0677">Repeat</keyword>
<accession>A0A0L0HDL8</accession>
<sequence length="1491" mass="164272">MAETPKEEDSDKIHISDQESPAPLKKGRKLPKNWGHTHTCPQSTASLWSRLSYTWLNPVFYVGWQRPLDHNDIWELGPTYKVEHVHRLLDDAWKEELVKVGWSHQEQSMDGSSRGDLITSQQPSTSIQPSLWRAMRRAWFWRLAPIGIAKCLGDFALIFSPFMVKYILKFVAASKSIADENREHGTEAKLPPLAEGFGYVIGLFVLQMIGSLLNNYYFQVAGSEGMSVRAALTAAIYRKTLRLSSAARQDFNPGKVMTIVSTDTQRIDFFLQFLHVMWTAPLQILTISILLITQLGPSALAGIGLLLLVAPLQTRIMRKLAVIRKTIAPITDTRVKLTQEILTGIRLIKYFAWEESFLSKISSVREKEINQLLHRATLSSLVLAIAFGIPILSASLSIIIYALTHPLDASEIFPALTWFGQLRFPLMFLPQGMVALVDFRVALGRIKGLLLADELDVFPGVVEDEEIAVRVVDGCFVWEGGDDATKGAKSAVKDGGHDAKKQGDDDATKYDKTTLDDGGHKTTKKEGDDEDNAAKQQANDRKISNEQGTTTGDIHLNTIQPRHPLPGTLQNINLTLPKGALIAIIGPVGSGKSSLLNALISEMRRTSGTIQYSGKLGYCPQQPWILNTTLRNNITFSRPFDQTKYIHALHACALEPDLSLLPNADMTQIGERGITLSGGQKQRLNLARCIYLDSDIILLDDPLSAVDAHVGAHLFEKCILGALKGKTRVLVTHQLRVLPRCDMVVVMNEGRVVEVGGFEELMKKEGEMARLMKAFGGLDDKVVGDEGKVEDDAGHDGSRDQRVNTLVQADENATLGDNLSPAEQKEKPTVEDFTTLDETATPDTSEEATLARIKAIITRTHVPHTLMTTEDRATGSVDTRVWLSYVKAAGGLSFTLPLLVLLVIIQSARVGTDFWLVIWTNDRIPSFTTKTYVGIYWAWGIFQTLSLYLFGLFFALFGTRASRTLHAAALSRILQSPVSFFDSTPLGRIINRFSKDTDTIDTTLSDSFRTFINTFAVAVSTFVLIVYATPFFIIPLVPILGIYYLLQKIYRATSRELKRLDSTTRSPLYAHFGETLHGAPSIRAYGEQARFISQTDTMINTNNAPTFLLVAAQRWLGVRLESLGAVLVFFAGLFGLLNRDNDALSPALLGLSLSYALQVTQTLNWGVRQFTETEIAMNAVERIEFYAYQIEVEPVPPPPPPPTDFFDGPAGGSANVIDGVTHGVTSKATPDGTPSITIVSHTPPTPPPPTWPTTGTLTLTNLTLRYPNQPPVLHIPSLHIPHASKIGIVGRTGSGKSTLVSSLFRIIEPCTGTITLDSIPIHTLPLASLRRGLTIIPQDPTLFSSTLRTNLDPFSLYTDTQLHDALSLASLTPFFSARQGLDTRIDTSGENLSVGQRQLVCLARALLRHPKILIMDEATANVDLETDALIQKLLRRAFRDCTILCIAHRVGTVLDYDRVLVLDKGRVVEFDEPGVLVKRGGVFAGMVSASA</sequence>
<feature type="transmembrane region" description="Helical" evidence="10">
    <location>
        <begin position="424"/>
        <end position="443"/>
    </location>
</feature>
<dbReference type="InterPro" id="IPR003439">
    <property type="entry name" value="ABC_transporter-like_ATP-bd"/>
</dbReference>
<dbReference type="InterPro" id="IPR036640">
    <property type="entry name" value="ABC1_TM_sf"/>
</dbReference>
<dbReference type="InterPro" id="IPR027417">
    <property type="entry name" value="P-loop_NTPase"/>
</dbReference>
<feature type="compositionally biased region" description="Basic and acidic residues" evidence="9">
    <location>
        <begin position="1"/>
        <end position="17"/>
    </location>
</feature>
<dbReference type="InterPro" id="IPR050173">
    <property type="entry name" value="ABC_transporter_C-like"/>
</dbReference>
<dbReference type="Gene3D" id="3.40.50.300">
    <property type="entry name" value="P-loop containing nucleotide triphosphate hydrolases"/>
    <property type="match status" value="2"/>
</dbReference>
<dbReference type="SUPFAM" id="SSF52540">
    <property type="entry name" value="P-loop containing nucleoside triphosphate hydrolases"/>
    <property type="match status" value="2"/>
</dbReference>